<proteinExistence type="predicted"/>
<evidence type="ECO:0000313" key="2">
    <source>
        <dbReference type="Proteomes" id="UP000499080"/>
    </source>
</evidence>
<sequence>MYARFSSMKLTVPYWISAVEPRESELIGADLCSDSGEFGLSGKFGKILLIYQMQLSTDSGYSVKAYGKRTRRFERYGGKQVEGKKKIPEFVSTNLGVNDILNDQFECFF</sequence>
<dbReference type="Proteomes" id="UP000499080">
    <property type="component" value="Unassembled WGS sequence"/>
</dbReference>
<accession>A0A4Y2GV05</accession>
<organism evidence="1 2">
    <name type="scientific">Araneus ventricosus</name>
    <name type="common">Orbweaver spider</name>
    <name type="synonym">Epeira ventricosa</name>
    <dbReference type="NCBI Taxonomy" id="182803"/>
    <lineage>
        <taxon>Eukaryota</taxon>
        <taxon>Metazoa</taxon>
        <taxon>Ecdysozoa</taxon>
        <taxon>Arthropoda</taxon>
        <taxon>Chelicerata</taxon>
        <taxon>Arachnida</taxon>
        <taxon>Araneae</taxon>
        <taxon>Araneomorphae</taxon>
        <taxon>Entelegynae</taxon>
        <taxon>Araneoidea</taxon>
        <taxon>Araneidae</taxon>
        <taxon>Araneus</taxon>
    </lineage>
</organism>
<dbReference type="AlphaFoldDB" id="A0A4Y2GV05"/>
<reference evidence="1 2" key="1">
    <citation type="journal article" date="2019" name="Sci. Rep.">
        <title>Orb-weaving spider Araneus ventricosus genome elucidates the spidroin gene catalogue.</title>
        <authorList>
            <person name="Kono N."/>
            <person name="Nakamura H."/>
            <person name="Ohtoshi R."/>
            <person name="Moran D.A.P."/>
            <person name="Shinohara A."/>
            <person name="Yoshida Y."/>
            <person name="Fujiwara M."/>
            <person name="Mori M."/>
            <person name="Tomita M."/>
            <person name="Arakawa K."/>
        </authorList>
    </citation>
    <scope>NUCLEOTIDE SEQUENCE [LARGE SCALE GENOMIC DNA]</scope>
</reference>
<evidence type="ECO:0000313" key="1">
    <source>
        <dbReference type="EMBL" id="GBM56751.1"/>
    </source>
</evidence>
<comment type="caution">
    <text evidence="1">The sequence shown here is derived from an EMBL/GenBank/DDBJ whole genome shotgun (WGS) entry which is preliminary data.</text>
</comment>
<keyword evidence="2" id="KW-1185">Reference proteome</keyword>
<protein>
    <submittedName>
        <fullName evidence="1">Uncharacterized protein</fullName>
    </submittedName>
</protein>
<name>A0A4Y2GV05_ARAVE</name>
<gene>
    <name evidence="1" type="ORF">AVEN_211087_1</name>
</gene>
<dbReference type="EMBL" id="BGPR01001562">
    <property type="protein sequence ID" value="GBM56751.1"/>
    <property type="molecule type" value="Genomic_DNA"/>
</dbReference>